<comment type="caution">
    <text evidence="1">The sequence shown here is derived from an EMBL/GenBank/DDBJ whole genome shotgun (WGS) entry which is preliminary data.</text>
</comment>
<dbReference type="EMBL" id="JAATVY010000017">
    <property type="protein sequence ID" value="NJC72322.1"/>
    <property type="molecule type" value="Genomic_DNA"/>
</dbReference>
<evidence type="ECO:0000313" key="2">
    <source>
        <dbReference type="Proteomes" id="UP000722989"/>
    </source>
</evidence>
<name>A0ABX0Y2G2_9ACTN</name>
<sequence>MNGGGDAAADRGTRLRVYAGALTGGALVAALIVGVHGTGQAAARSAPAPTSAPTASAAASTRSGACLVVGASSREGEAYCLRKAADAMKRVPIPDDRQGTASAVAQRVQAAAHQADWEQCRQASSPSYPEGQCVSTIGSRPAGAEDVEAVRWALAEAGYQNVVARIARPDDPAFPHTVIYAVATDGLCVVASIRGGHQGYTAEGPYADGRCLEP</sequence>
<protein>
    <submittedName>
        <fullName evidence="1">Uncharacterized protein</fullName>
    </submittedName>
</protein>
<proteinExistence type="predicted"/>
<dbReference type="Proteomes" id="UP000722989">
    <property type="component" value="Unassembled WGS sequence"/>
</dbReference>
<gene>
    <name evidence="1" type="ORF">HC031_21760</name>
</gene>
<dbReference type="RefSeq" id="WP_167927231.1">
    <property type="nucleotide sequence ID" value="NZ_JAATVY010000017.1"/>
</dbReference>
<organism evidence="1 2">
    <name type="scientific">Planosporangium thailandense</name>
    <dbReference type="NCBI Taxonomy" id="765197"/>
    <lineage>
        <taxon>Bacteria</taxon>
        <taxon>Bacillati</taxon>
        <taxon>Actinomycetota</taxon>
        <taxon>Actinomycetes</taxon>
        <taxon>Micromonosporales</taxon>
        <taxon>Micromonosporaceae</taxon>
        <taxon>Planosporangium</taxon>
    </lineage>
</organism>
<accession>A0ABX0Y2G2</accession>
<reference evidence="1 2" key="1">
    <citation type="submission" date="2020-03" db="EMBL/GenBank/DDBJ databases">
        <title>WGS of the type strain of Planosporangium spp.</title>
        <authorList>
            <person name="Thawai C."/>
        </authorList>
    </citation>
    <scope>NUCLEOTIDE SEQUENCE [LARGE SCALE GENOMIC DNA]</scope>
    <source>
        <strain evidence="1 2">TBRC 5610</strain>
    </source>
</reference>
<evidence type="ECO:0000313" key="1">
    <source>
        <dbReference type="EMBL" id="NJC72322.1"/>
    </source>
</evidence>
<keyword evidence="2" id="KW-1185">Reference proteome</keyword>